<keyword evidence="7" id="KW-1185">Reference proteome</keyword>
<dbReference type="PANTHER" id="PTHR44845">
    <property type="entry name" value="CARRIER DOMAIN-CONTAINING PROTEIN"/>
    <property type="match status" value="1"/>
</dbReference>
<sequence length="1611" mass="179968">MDSYPYRQPTVSYPLSPNQKLLWLAYQLAPDSPAYNIYTTALIKGAIDTALWQDSWKYVVKTHPILRATYRWHQAEPEQVIHAATSPDLTFKVIHASELSEEEVRQYILAESRDPFRLETGPTLKVCLFQRAPQIHIQLVTIHEISGELRSLSILLRKFLQRYSKVQGHELSTRGFKLSESSAFTEGYLSHSATTIVQEPSAKHWQYPTYINWQAELLSTETGIQLGNYWENYLADSPVKLELPIDYPRPLSPSYHGDVYLNHLEATEVTQIKGFSKEHNASLFVILLANFYALLSRICQQENLSVGIPLMSSWLDEERSNTVLGMLANLVLCRLNLTGKLSFREMLERVAAAIDEVAQHRDYPFLDVANYFRHKHKGITESLPVQVSFSWEADPYAAIGDVANNLSIQPYPMGEQGGGAFDLYLTVMEVEDYLQLCWKYSTDVFSRETVARVAQQFKALLMAAIAEPDRPFTQLSLLSKADQSRLLTAQSQAHSQLPQQCIHQLIERQVERTPDNVAVVFKQDRLTYAELNQAANQLAHYLQSLGIGPDTLVGIFMPRCLDMMIGLLGILKAGAAYVPIDPTYPQERLAHIFTDCQPSTLLVHQQCLVNAPDTTAHIIALDAEWPTIASHSIANPLSQVTARNLAYVIYTSGSTGKPKGVMIEHRSLVNFVQQACQTYDITSADRILQFSSFSFDAAIEEIYTCLVSGGTLFLRPENMMDSIPTFLETCQDYELTVLDLPTAYWHLLVEVLVEQPKLSLPSSLRCIIIGGERANPYYVKQWQRYLGISTELINTYGPTEATVVATTYQLPHQVPMATNVLASTEIPIGKALGNIETYVLDEQQQLVPFGLSGELYLGGIALARGYLNAPDLTQRSFILNPFGSSSNDRLYKTGDLVRYLPDGNLEFLGRVDQQVKIRGFRVDPGEIESAITTYPEVRQALVIAQSDHLGHQQLTAYIVSNLIPDRIPYQTECWLDYAGKSAKLETVDISSLGIGLSQAPPELSQGDSVRVRFPLPGRDDERWFSGQVIWNHASRVGIALHPTTADQALLQKSAAHLLESQGILQALQRTVAGALRKYLKQKLPDYMIPASFILINALPLTPNGKVDKRQLPPPYSSQLKVDEPVPAFPHTPTEQSLAEIWSTLLGVKQVTLEDNFFELGGNSLLAIQFVNCLSERLQIDIPVWLLLKNPTISTLASAITEQTETNHVAPADVPYLSDFDLKAEANLDPNIHYPNPIDFARAISPASILLTGPTGFVGPYLLSELLMITDADIYCLVRHRAGTSSKQRLEDHLKSHGLWHQTYRHRIIPVVGDLSKPYLGLSEPQFEDLAQSIDVIYHNGAWVNFMYPYSALKSVNVLGTQEVLRLAGYTKTKPVHFISTLSVFSDAYVDRSPVLETETPQFEETLKAGYDQTKWVAENLVKAAQSRGLPITIHRLGTLLGNSQTGIINKPNDFFVSLVKGCLQLGKAPNLVNNLNLTPIDYVSKAVVSISQDPNHLGQTFHITHPQAISWTQLIDCIQANGYHLELCPYPLWLSQLKTQIEAGYPNDLATFLSTLSSEDELPLEKAEFDSRLSKQALSKLSLVCPEIDNDLIGRYLGYLVESGGLQVKPS</sequence>
<dbReference type="InterPro" id="IPR036291">
    <property type="entry name" value="NAD(P)-bd_dom_sf"/>
</dbReference>
<dbReference type="Gene3D" id="3.40.50.720">
    <property type="entry name" value="NAD(P)-binding Rossmann-like Domain"/>
    <property type="match status" value="1"/>
</dbReference>
<dbReference type="NCBIfam" id="TIGR01733">
    <property type="entry name" value="AA-adenyl-dom"/>
    <property type="match status" value="1"/>
</dbReference>
<dbReference type="GO" id="GO:0008610">
    <property type="term" value="P:lipid biosynthetic process"/>
    <property type="evidence" value="ECO:0007669"/>
    <property type="project" value="UniProtKB-ARBA"/>
</dbReference>
<dbReference type="Pfam" id="PF07238">
    <property type="entry name" value="PilZ"/>
    <property type="match status" value="1"/>
</dbReference>
<dbReference type="SMART" id="SM00823">
    <property type="entry name" value="PKS_PP"/>
    <property type="match status" value="1"/>
</dbReference>
<evidence type="ECO:0000313" key="7">
    <source>
        <dbReference type="Proteomes" id="UP000191901"/>
    </source>
</evidence>
<feature type="domain" description="Carrier" evidence="5">
    <location>
        <begin position="1128"/>
        <end position="1203"/>
    </location>
</feature>
<dbReference type="EMBL" id="CP021983">
    <property type="protein sequence ID" value="ASC70570.1"/>
    <property type="molecule type" value="Genomic_DNA"/>
</dbReference>
<dbReference type="SUPFAM" id="SSF141371">
    <property type="entry name" value="PilZ domain-like"/>
    <property type="match status" value="1"/>
</dbReference>
<dbReference type="PROSITE" id="PS00455">
    <property type="entry name" value="AMP_BINDING"/>
    <property type="match status" value="1"/>
</dbReference>
<dbReference type="PANTHER" id="PTHR44845:SF6">
    <property type="entry name" value="BETA-ALANINE-ACTIVATING ENZYME"/>
    <property type="match status" value="1"/>
</dbReference>
<dbReference type="Gene3D" id="2.30.38.10">
    <property type="entry name" value="Luciferase, Domain 3"/>
    <property type="match status" value="1"/>
</dbReference>
<dbReference type="Pfam" id="PF07993">
    <property type="entry name" value="NAD_binding_4"/>
    <property type="match status" value="1"/>
</dbReference>
<dbReference type="OrthoDB" id="473401at2"/>
<evidence type="ECO:0000256" key="3">
    <source>
        <dbReference type="ARBA" id="ARBA00022553"/>
    </source>
</evidence>
<dbReference type="FunFam" id="3.40.50.12780:FF:000012">
    <property type="entry name" value="Non-ribosomal peptide synthetase"/>
    <property type="match status" value="1"/>
</dbReference>
<reference evidence="6 7" key="1">
    <citation type="journal article" date="2016" name="Biochim. Biophys. Acta">
        <title>Characterization of red-shifted phycobilisomes isolated from the chlorophyll f-containing cyanobacterium Halomicronema hongdechloris.</title>
        <authorList>
            <person name="Li Y."/>
            <person name="Lin Y."/>
            <person name="Garvey C.J."/>
            <person name="Birch D."/>
            <person name="Corkery R.W."/>
            <person name="Loughlin P.C."/>
            <person name="Scheer H."/>
            <person name="Willows R.D."/>
            <person name="Chen M."/>
        </authorList>
    </citation>
    <scope>NUCLEOTIDE SEQUENCE [LARGE SCALE GENOMIC DNA]</scope>
    <source>
        <strain evidence="6 7">C2206</strain>
    </source>
</reference>
<keyword evidence="2" id="KW-0596">Phosphopantetheine</keyword>
<dbReference type="Gene3D" id="3.30.559.10">
    <property type="entry name" value="Chloramphenicol acetyltransferase-like domain"/>
    <property type="match status" value="1"/>
</dbReference>
<evidence type="ECO:0000259" key="5">
    <source>
        <dbReference type="PROSITE" id="PS50075"/>
    </source>
</evidence>
<accession>A0A1Z3HJU1</accession>
<dbReference type="Proteomes" id="UP000191901">
    <property type="component" value="Chromosome"/>
</dbReference>
<dbReference type="Gene3D" id="3.40.50.980">
    <property type="match status" value="2"/>
</dbReference>
<dbReference type="InterPro" id="IPR010071">
    <property type="entry name" value="AA_adenyl_dom"/>
</dbReference>
<dbReference type="InterPro" id="IPR010080">
    <property type="entry name" value="Thioester_reductase-like_dom"/>
</dbReference>
<dbReference type="Gene3D" id="2.40.10.220">
    <property type="entry name" value="predicted glycosyltransferase like domains"/>
    <property type="match status" value="1"/>
</dbReference>
<dbReference type="PIRSF" id="PIRSF001617">
    <property type="entry name" value="Alpha-AR"/>
    <property type="match status" value="1"/>
</dbReference>
<dbReference type="SUPFAM" id="SSF47336">
    <property type="entry name" value="ACP-like"/>
    <property type="match status" value="1"/>
</dbReference>
<evidence type="ECO:0000256" key="1">
    <source>
        <dbReference type="ARBA" id="ARBA00001957"/>
    </source>
</evidence>
<evidence type="ECO:0000256" key="2">
    <source>
        <dbReference type="ARBA" id="ARBA00022450"/>
    </source>
</evidence>
<dbReference type="KEGG" id="hhg:XM38_015100"/>
<dbReference type="Pfam" id="PF00501">
    <property type="entry name" value="AMP-binding"/>
    <property type="match status" value="1"/>
</dbReference>
<dbReference type="PROSITE" id="PS50075">
    <property type="entry name" value="CARRIER"/>
    <property type="match status" value="1"/>
</dbReference>
<dbReference type="InterPro" id="IPR001242">
    <property type="entry name" value="Condensation_dom"/>
</dbReference>
<dbReference type="InterPro" id="IPR020806">
    <property type="entry name" value="PKS_PP-bd"/>
</dbReference>
<keyword evidence="4" id="KW-0436">Ligase</keyword>
<dbReference type="InterPro" id="IPR000873">
    <property type="entry name" value="AMP-dep_synth/lig_dom"/>
</dbReference>
<dbReference type="Pfam" id="PF00668">
    <property type="entry name" value="Condensation"/>
    <property type="match status" value="2"/>
</dbReference>
<dbReference type="InterPro" id="IPR023213">
    <property type="entry name" value="CAT-like_dom_sf"/>
</dbReference>
<gene>
    <name evidence="6" type="ORF">XM38_015100</name>
</gene>
<dbReference type="GO" id="GO:0016874">
    <property type="term" value="F:ligase activity"/>
    <property type="evidence" value="ECO:0007669"/>
    <property type="project" value="UniProtKB-KW"/>
</dbReference>
<comment type="cofactor">
    <cofactor evidence="1">
        <name>pantetheine 4'-phosphate</name>
        <dbReference type="ChEBI" id="CHEBI:47942"/>
    </cofactor>
</comment>
<name>A0A1Z3HJU1_9CYAN</name>
<dbReference type="Gene3D" id="3.30.300.30">
    <property type="match status" value="1"/>
</dbReference>
<keyword evidence="3" id="KW-0597">Phosphoprotein</keyword>
<dbReference type="InterPro" id="IPR013120">
    <property type="entry name" value="FAR_NAD-bd"/>
</dbReference>
<dbReference type="GO" id="GO:0031177">
    <property type="term" value="F:phosphopantetheine binding"/>
    <property type="evidence" value="ECO:0007669"/>
    <property type="project" value="InterPro"/>
</dbReference>
<dbReference type="SUPFAM" id="SSF56801">
    <property type="entry name" value="Acetyl-CoA synthetase-like"/>
    <property type="match status" value="1"/>
</dbReference>
<dbReference type="Gene3D" id="1.10.1200.10">
    <property type="entry name" value="ACP-like"/>
    <property type="match status" value="1"/>
</dbReference>
<dbReference type="InterPro" id="IPR009081">
    <property type="entry name" value="PP-bd_ACP"/>
</dbReference>
<dbReference type="CDD" id="cd05235">
    <property type="entry name" value="SDR_e1"/>
    <property type="match status" value="1"/>
</dbReference>
<dbReference type="SUPFAM" id="SSF51735">
    <property type="entry name" value="NAD(P)-binding Rossmann-fold domains"/>
    <property type="match status" value="1"/>
</dbReference>
<organism evidence="6 7">
    <name type="scientific">Halomicronema hongdechloris C2206</name>
    <dbReference type="NCBI Taxonomy" id="1641165"/>
    <lineage>
        <taxon>Bacteria</taxon>
        <taxon>Bacillati</taxon>
        <taxon>Cyanobacteriota</taxon>
        <taxon>Cyanophyceae</taxon>
        <taxon>Nodosilineales</taxon>
        <taxon>Nodosilineaceae</taxon>
        <taxon>Halomicronema</taxon>
    </lineage>
</organism>
<dbReference type="NCBIfam" id="TIGR01746">
    <property type="entry name" value="Thioester-redct"/>
    <property type="match status" value="1"/>
</dbReference>
<dbReference type="FunFam" id="1.10.1200.10:FF:000005">
    <property type="entry name" value="Nonribosomal peptide synthetase 1"/>
    <property type="match status" value="1"/>
</dbReference>
<evidence type="ECO:0000256" key="4">
    <source>
        <dbReference type="ARBA" id="ARBA00022598"/>
    </source>
</evidence>
<dbReference type="SUPFAM" id="SSF52777">
    <property type="entry name" value="CoA-dependent acyltransferases"/>
    <property type="match status" value="2"/>
</dbReference>
<protein>
    <submittedName>
        <fullName evidence="6">Peptide synthetase</fullName>
    </submittedName>
</protein>
<dbReference type="Gene3D" id="3.30.559.30">
    <property type="entry name" value="Nonribosomal peptide synthetase, condensation domain"/>
    <property type="match status" value="1"/>
</dbReference>
<dbReference type="GO" id="GO:0035438">
    <property type="term" value="F:cyclic-di-GMP binding"/>
    <property type="evidence" value="ECO:0007669"/>
    <property type="project" value="InterPro"/>
</dbReference>
<evidence type="ECO:0000313" key="6">
    <source>
        <dbReference type="EMBL" id="ASC70570.1"/>
    </source>
</evidence>
<dbReference type="RefSeq" id="WP_080807285.1">
    <property type="nucleotide sequence ID" value="NZ_CP021983.2"/>
</dbReference>
<dbReference type="FunFam" id="3.40.50.980:FF:000001">
    <property type="entry name" value="Non-ribosomal peptide synthetase"/>
    <property type="match status" value="1"/>
</dbReference>
<dbReference type="Pfam" id="PF00550">
    <property type="entry name" value="PP-binding"/>
    <property type="match status" value="1"/>
</dbReference>
<dbReference type="InterPro" id="IPR020845">
    <property type="entry name" value="AMP-binding_CS"/>
</dbReference>
<dbReference type="InterPro" id="IPR045851">
    <property type="entry name" value="AMP-bd_C_sf"/>
</dbReference>
<proteinExistence type="predicted"/>
<dbReference type="InterPro" id="IPR009875">
    <property type="entry name" value="PilZ_domain"/>
</dbReference>
<dbReference type="InterPro" id="IPR036736">
    <property type="entry name" value="ACP-like_sf"/>
</dbReference>